<proteinExistence type="predicted"/>
<dbReference type="Proteomes" id="UP000640489">
    <property type="component" value="Unassembled WGS sequence"/>
</dbReference>
<keyword evidence="1" id="KW-0472">Membrane</keyword>
<keyword evidence="3" id="KW-1185">Reference proteome</keyword>
<reference evidence="2" key="1">
    <citation type="submission" date="2020-11" db="EMBL/GenBank/DDBJ databases">
        <title>Nocardioides sp. nov., isolated from Soil of Cynanchum wilfordii Hemsley rhizosphere.</title>
        <authorList>
            <person name="Lee J.-S."/>
            <person name="Suh M.K."/>
            <person name="Kim J.-S."/>
        </authorList>
    </citation>
    <scope>NUCLEOTIDE SEQUENCE</scope>
    <source>
        <strain evidence="2">KCTC 19275</strain>
    </source>
</reference>
<gene>
    <name evidence="2" type="ORF">ISU07_15515</name>
</gene>
<name>A0A930VH94_9ACTN</name>
<comment type="caution">
    <text evidence="2">The sequence shown here is derived from an EMBL/GenBank/DDBJ whole genome shotgun (WGS) entry which is preliminary data.</text>
</comment>
<feature type="transmembrane region" description="Helical" evidence="1">
    <location>
        <begin position="84"/>
        <end position="104"/>
    </location>
</feature>
<evidence type="ECO:0000313" key="3">
    <source>
        <dbReference type="Proteomes" id="UP000640489"/>
    </source>
</evidence>
<sequence length="151" mass="15828">MRDRAHKRPVWPRRLLVLLSALNTVGALGGAAGLVLGILDLGPTVTGRLPFGSAVLGGVALGLLVAVPNGALLVLALQRSRHTGLLGIAVGAAMVVWILVQLAFIRELSFFHPLYVAVGLLMVWAGNRTVRLDVGASASSVTRELLRGGKR</sequence>
<evidence type="ECO:0000256" key="1">
    <source>
        <dbReference type="SAM" id="Phobius"/>
    </source>
</evidence>
<feature type="transmembrane region" description="Helical" evidence="1">
    <location>
        <begin position="51"/>
        <end position="77"/>
    </location>
</feature>
<dbReference type="AlphaFoldDB" id="A0A930VH94"/>
<feature type="transmembrane region" description="Helical" evidence="1">
    <location>
        <begin position="110"/>
        <end position="127"/>
    </location>
</feature>
<organism evidence="2 3">
    <name type="scientific">Nocardioides islandensis</name>
    <dbReference type="NCBI Taxonomy" id="433663"/>
    <lineage>
        <taxon>Bacteria</taxon>
        <taxon>Bacillati</taxon>
        <taxon>Actinomycetota</taxon>
        <taxon>Actinomycetes</taxon>
        <taxon>Propionibacteriales</taxon>
        <taxon>Nocardioidaceae</taxon>
        <taxon>Nocardioides</taxon>
    </lineage>
</organism>
<dbReference type="EMBL" id="JADKPN010000009">
    <property type="protein sequence ID" value="MBF4764541.1"/>
    <property type="molecule type" value="Genomic_DNA"/>
</dbReference>
<keyword evidence="1" id="KW-0812">Transmembrane</keyword>
<keyword evidence="1" id="KW-1133">Transmembrane helix</keyword>
<protein>
    <submittedName>
        <fullName evidence="2">Uncharacterized protein</fullName>
    </submittedName>
</protein>
<accession>A0A930VH94</accession>
<dbReference type="RefSeq" id="WP_194707723.1">
    <property type="nucleotide sequence ID" value="NZ_JADKPN010000009.1"/>
</dbReference>
<evidence type="ECO:0000313" key="2">
    <source>
        <dbReference type="EMBL" id="MBF4764541.1"/>
    </source>
</evidence>